<keyword evidence="3" id="KW-1185">Reference proteome</keyword>
<evidence type="ECO:0000313" key="2">
    <source>
        <dbReference type="EMBL" id="NYI08562.1"/>
    </source>
</evidence>
<proteinExistence type="predicted"/>
<accession>A0A7Y9YCA6</accession>
<protein>
    <submittedName>
        <fullName evidence="2">Uncharacterized protein</fullName>
    </submittedName>
</protein>
<comment type="caution">
    <text evidence="2">The sequence shown here is derived from an EMBL/GenBank/DDBJ whole genome shotgun (WGS) entry which is preliminary data.</text>
</comment>
<gene>
    <name evidence="2" type="ORF">BKA05_000077</name>
</gene>
<dbReference type="Proteomes" id="UP000537326">
    <property type="component" value="Unassembled WGS sequence"/>
</dbReference>
<dbReference type="EMBL" id="JACBZI010000001">
    <property type="protein sequence ID" value="NYI08562.1"/>
    <property type="molecule type" value="Genomic_DNA"/>
</dbReference>
<evidence type="ECO:0000313" key="3">
    <source>
        <dbReference type="Proteomes" id="UP000537326"/>
    </source>
</evidence>
<sequence>MWRVSVGGWRTRRFARGWPSGRRWRDRVRCTSSVPRHSRRGPGESRGGWPRPGKVRRRRCALIASGGRRRLGNGGHLRRPAWVSRRWRPTWRSGELRALRRIGCAESWDVAGRPLSDSCGRHRVRLVSSTSVAEVVWEHCTTAGPLRDIGADRALRLSSGPGTHGWGPCVWLSSGCQFDPGCSRAFFALDETAVVRQVEDRSVPLEAGLRPAELAGAMFSTDDPHLGGAGGYWLAVFDVRVLKFRGVEFGPR</sequence>
<organism evidence="2 3">
    <name type="scientific">Nocardioides marinus</name>
    <dbReference type="NCBI Taxonomy" id="374514"/>
    <lineage>
        <taxon>Bacteria</taxon>
        <taxon>Bacillati</taxon>
        <taxon>Actinomycetota</taxon>
        <taxon>Actinomycetes</taxon>
        <taxon>Propionibacteriales</taxon>
        <taxon>Nocardioidaceae</taxon>
        <taxon>Nocardioides</taxon>
    </lineage>
</organism>
<reference evidence="2 3" key="1">
    <citation type="submission" date="2020-07" db="EMBL/GenBank/DDBJ databases">
        <title>Sequencing the genomes of 1000 actinobacteria strains.</title>
        <authorList>
            <person name="Klenk H.-P."/>
        </authorList>
    </citation>
    <scope>NUCLEOTIDE SEQUENCE [LARGE SCALE GENOMIC DNA]</scope>
    <source>
        <strain evidence="2 3">DSM 18248</strain>
    </source>
</reference>
<evidence type="ECO:0000256" key="1">
    <source>
        <dbReference type="SAM" id="MobiDB-lite"/>
    </source>
</evidence>
<feature type="region of interest" description="Disordered" evidence="1">
    <location>
        <begin position="29"/>
        <end position="53"/>
    </location>
</feature>
<dbReference type="AlphaFoldDB" id="A0A7Y9YCA6"/>
<name>A0A7Y9YCA6_9ACTN</name>